<protein>
    <recommendedName>
        <fullName evidence="3">VWFA domain-containing protein</fullName>
    </recommendedName>
</protein>
<keyword evidence="2" id="KW-1185">Reference proteome</keyword>
<dbReference type="AlphaFoldDB" id="A0AA39K231"/>
<dbReference type="EMBL" id="JAUEPT010000003">
    <property type="protein sequence ID" value="KAK0453074.1"/>
    <property type="molecule type" value="Genomic_DNA"/>
</dbReference>
<evidence type="ECO:0008006" key="3">
    <source>
        <dbReference type="Google" id="ProtNLM"/>
    </source>
</evidence>
<dbReference type="PANTHER" id="PTHR34706">
    <property type="entry name" value="SLR1338 PROTEIN"/>
    <property type="match status" value="1"/>
</dbReference>
<accession>A0AA39K231</accession>
<dbReference type="Proteomes" id="UP001175226">
    <property type="component" value="Unassembled WGS sequence"/>
</dbReference>
<name>A0AA39K231_9AGAR</name>
<reference evidence="1" key="1">
    <citation type="submission" date="2023-06" db="EMBL/GenBank/DDBJ databases">
        <authorList>
            <consortium name="Lawrence Berkeley National Laboratory"/>
            <person name="Ahrendt S."/>
            <person name="Sahu N."/>
            <person name="Indic B."/>
            <person name="Wong-Bajracharya J."/>
            <person name="Merenyi Z."/>
            <person name="Ke H.-M."/>
            <person name="Monk M."/>
            <person name="Kocsube S."/>
            <person name="Drula E."/>
            <person name="Lipzen A."/>
            <person name="Balint B."/>
            <person name="Henrissat B."/>
            <person name="Andreopoulos B."/>
            <person name="Martin F.M."/>
            <person name="Harder C.B."/>
            <person name="Rigling D."/>
            <person name="Ford K.L."/>
            <person name="Foster G.D."/>
            <person name="Pangilinan J."/>
            <person name="Papanicolaou A."/>
            <person name="Barry K."/>
            <person name="LaButti K."/>
            <person name="Viragh M."/>
            <person name="Koriabine M."/>
            <person name="Yan M."/>
            <person name="Riley R."/>
            <person name="Champramary S."/>
            <person name="Plett K.L."/>
            <person name="Tsai I.J."/>
            <person name="Slot J."/>
            <person name="Sipos G."/>
            <person name="Plett J."/>
            <person name="Nagy L.G."/>
            <person name="Grigoriev I.V."/>
        </authorList>
    </citation>
    <scope>NUCLEOTIDE SEQUENCE</scope>
    <source>
        <strain evidence="1">FPL87.14</strain>
    </source>
</reference>
<sequence length="81" mass="9330">MLRKFDTVIVLDDSSSMLGPSWIEATEALSNLADMAGRYDEDGIDIYFLNDPKFGRNIKTDEQMIYWEITFISSSPRLMRS</sequence>
<evidence type="ECO:0000313" key="2">
    <source>
        <dbReference type="Proteomes" id="UP001175226"/>
    </source>
</evidence>
<evidence type="ECO:0000313" key="1">
    <source>
        <dbReference type="EMBL" id="KAK0453074.1"/>
    </source>
</evidence>
<organism evidence="1 2">
    <name type="scientific">Armillaria borealis</name>
    <dbReference type="NCBI Taxonomy" id="47425"/>
    <lineage>
        <taxon>Eukaryota</taxon>
        <taxon>Fungi</taxon>
        <taxon>Dikarya</taxon>
        <taxon>Basidiomycota</taxon>
        <taxon>Agaricomycotina</taxon>
        <taxon>Agaricomycetes</taxon>
        <taxon>Agaricomycetidae</taxon>
        <taxon>Agaricales</taxon>
        <taxon>Marasmiineae</taxon>
        <taxon>Physalacriaceae</taxon>
        <taxon>Armillaria</taxon>
    </lineage>
</organism>
<proteinExistence type="predicted"/>
<gene>
    <name evidence="1" type="ORF">EV421DRAFT_647874</name>
</gene>
<dbReference type="PANTHER" id="PTHR34706:SF1">
    <property type="entry name" value="VWFA DOMAIN-CONTAINING PROTEIN"/>
    <property type="match status" value="1"/>
</dbReference>
<comment type="caution">
    <text evidence="1">The sequence shown here is derived from an EMBL/GenBank/DDBJ whole genome shotgun (WGS) entry which is preliminary data.</text>
</comment>